<keyword evidence="1" id="KW-0732">Signal</keyword>
<dbReference type="SUPFAM" id="SSF55729">
    <property type="entry name" value="Acyl-CoA N-acyltransferases (Nat)"/>
    <property type="match status" value="1"/>
</dbReference>
<evidence type="ECO:0000313" key="3">
    <source>
        <dbReference type="Proteomes" id="UP000045824"/>
    </source>
</evidence>
<evidence type="ECO:0000313" key="2">
    <source>
        <dbReference type="EMBL" id="CNE81573.1"/>
    </source>
</evidence>
<organism evidence="2 3">
    <name type="scientific">Yersinia kristensenii</name>
    <dbReference type="NCBI Taxonomy" id="28152"/>
    <lineage>
        <taxon>Bacteria</taxon>
        <taxon>Pseudomonadati</taxon>
        <taxon>Pseudomonadota</taxon>
        <taxon>Gammaproteobacteria</taxon>
        <taxon>Enterobacterales</taxon>
        <taxon>Yersiniaceae</taxon>
        <taxon>Yersinia</taxon>
    </lineage>
</organism>
<dbReference type="Proteomes" id="UP000045824">
    <property type="component" value="Unassembled WGS sequence"/>
</dbReference>
<dbReference type="InterPro" id="IPR016181">
    <property type="entry name" value="Acyl_CoA_acyltransferase"/>
</dbReference>
<proteinExistence type="predicted"/>
<dbReference type="GO" id="GO:0016740">
    <property type="term" value="F:transferase activity"/>
    <property type="evidence" value="ECO:0007669"/>
    <property type="project" value="UniProtKB-KW"/>
</dbReference>
<feature type="signal peptide" evidence="1">
    <location>
        <begin position="1"/>
        <end position="21"/>
    </location>
</feature>
<dbReference type="Pfam" id="PF03995">
    <property type="entry name" value="Inhibitor_I36"/>
    <property type="match status" value="1"/>
</dbReference>
<gene>
    <name evidence="2" type="primary">tps</name>
    <name evidence="2" type="ORF">ERS008491_02334</name>
</gene>
<dbReference type="AlphaFoldDB" id="A0A0T9LDA0"/>
<dbReference type="RefSeq" id="WP_050119575.1">
    <property type="nucleotide sequence ID" value="NZ_CAWMAB010000008.1"/>
</dbReference>
<dbReference type="Gene3D" id="3.40.630.30">
    <property type="match status" value="1"/>
</dbReference>
<name>A0A0T9LDA0_YERKR</name>
<sequence>MIIVMKLLTVIVLIISQSAYSHNAKVCFYELADFGGESFCSAENESDSVYNDDFNNEIESISVPPGMVVTLYDSVDFSGKKTILKNDINLQGLKSSGLYNTIKSYKIAPAICFYTQEKFEGDSICLASNQQIDLYHDIESFIESGREILPIHNDSIRSITVPRGMIATIYENDNFHPPFFALTENMTNDSLKALGMNNAITSIKVSQDKGLSCNQQCIIVDNYKINLIDAFGEYWDDIRLKNKQVILVFNTTDFGENDKYTLELFNGPSITLNRSRVIFSDHKMTDKFIFDRYKQSDNLSFIIQIQKDTVQTQFIQTLKYNVVEISPIISFSWSSEISKSPEITITNFNKDKPLILEKSILTADAGDKYWEKRDLTQISKTICIFTPFLNIYNYLTQDKCQQFDSIVFSADKFFHSNTKGKTLHIAGNSMPLKNKTVIGEKTADNMSNDMTLTYIDNTLHNQSLSLPATVKACNASIYSILNSRQPRQVRPACIDWTLDIMTDFTLLFGNSLETWNSVFFGRVIDSIIRTGSTGTATQNPELESRLIKNIRDTIIEKNHDNSIQQAKNAFDYAQLNYMNYSIYYSSSEEPSAVELLPLGIYELLLNTFIYTPTPPVIIEQGTTVEHPELEFEVEILPTLSPEEEGRLSDIEIANTRAMRKKLSDTIAQWGQEYQGPHISEASAASASNTNTSLSKLLHAGNVVTGIIHRRLLIHRPGEIYVVVKLRGQIVTIIVADRFNSRNEVELVASATFPNFVLSPDRDGTVRGAGTAAVRELARYLQQQGARTVYSEVISQPSARVKQKVGFTFIGATLDDEL</sequence>
<evidence type="ECO:0000256" key="1">
    <source>
        <dbReference type="SAM" id="SignalP"/>
    </source>
</evidence>
<dbReference type="SUPFAM" id="SSF49695">
    <property type="entry name" value="gamma-Crystallin-like"/>
    <property type="match status" value="2"/>
</dbReference>
<reference evidence="2 3" key="1">
    <citation type="submission" date="2015-03" db="EMBL/GenBank/DDBJ databases">
        <authorList>
            <person name="Murphy D."/>
        </authorList>
    </citation>
    <scope>NUCLEOTIDE SEQUENCE [LARGE SCALE GENOMIC DNA]</scope>
    <source>
        <strain evidence="2 3">FCF326</strain>
    </source>
</reference>
<dbReference type="EMBL" id="CPYI01000008">
    <property type="protein sequence ID" value="CNE81573.1"/>
    <property type="molecule type" value="Genomic_DNA"/>
</dbReference>
<feature type="chain" id="PRO_5006692474" evidence="1">
    <location>
        <begin position="22"/>
        <end position="817"/>
    </location>
</feature>
<dbReference type="InterPro" id="IPR011024">
    <property type="entry name" value="G_crystallin-like"/>
</dbReference>
<keyword evidence="2" id="KW-0808">Transferase</keyword>
<protein>
    <submittedName>
        <fullName evidence="2">Acetyltransferase domain-containing protein</fullName>
    </submittedName>
</protein>
<accession>A0A0T9LDA0</accession>
<dbReference type="Gene3D" id="2.60.20.10">
    <property type="entry name" value="Crystallins"/>
    <property type="match status" value="2"/>
</dbReference>